<proteinExistence type="predicted"/>
<dbReference type="EMBL" id="CM016552">
    <property type="protein sequence ID" value="TKW40348.1"/>
    <property type="molecule type" value="Genomic_DNA"/>
</dbReference>
<name>A0A4U6WC89_SETVI</name>
<gene>
    <name evidence="2" type="ORF">SEVIR_1G239600v2</name>
</gene>
<evidence type="ECO:0000256" key="1">
    <source>
        <dbReference type="SAM" id="MobiDB-lite"/>
    </source>
</evidence>
<sequence>MLRRVVATSAVPMPRRCRRAATGSRRTPGYRLPGSSSAPACSSLARQLQRPGLAEPGRSWLSAGALAPLPRRRRCSSRRWRGGARTQEQLLLWRPACQLIFSVLQDG</sequence>
<keyword evidence="3" id="KW-1185">Reference proteome</keyword>
<dbReference type="Proteomes" id="UP000298652">
    <property type="component" value="Chromosome 1"/>
</dbReference>
<feature type="region of interest" description="Disordered" evidence="1">
    <location>
        <begin position="16"/>
        <end position="41"/>
    </location>
</feature>
<accession>A0A4U6WC89</accession>
<protein>
    <submittedName>
        <fullName evidence="2">Uncharacterized protein</fullName>
    </submittedName>
</protein>
<evidence type="ECO:0000313" key="2">
    <source>
        <dbReference type="EMBL" id="TKW40348.1"/>
    </source>
</evidence>
<evidence type="ECO:0000313" key="3">
    <source>
        <dbReference type="Proteomes" id="UP000298652"/>
    </source>
</evidence>
<reference evidence="2" key="1">
    <citation type="submission" date="2019-03" db="EMBL/GenBank/DDBJ databases">
        <title>WGS assembly of Setaria viridis.</title>
        <authorList>
            <person name="Huang P."/>
            <person name="Jenkins J."/>
            <person name="Grimwood J."/>
            <person name="Barry K."/>
            <person name="Healey A."/>
            <person name="Mamidi S."/>
            <person name="Sreedasyam A."/>
            <person name="Shu S."/>
            <person name="Feldman M."/>
            <person name="Wu J."/>
            <person name="Yu Y."/>
            <person name="Chen C."/>
            <person name="Johnson J."/>
            <person name="Rokhsar D."/>
            <person name="Baxter I."/>
            <person name="Schmutz J."/>
            <person name="Brutnell T."/>
            <person name="Kellogg E."/>
        </authorList>
    </citation>
    <scope>NUCLEOTIDE SEQUENCE [LARGE SCALE GENOMIC DNA]</scope>
</reference>
<dbReference type="AlphaFoldDB" id="A0A4U6WC89"/>
<dbReference type="Gramene" id="TKW40348">
    <property type="protein sequence ID" value="TKW40348"/>
    <property type="gene ID" value="SEVIR_1G239600v2"/>
</dbReference>
<organism evidence="2 3">
    <name type="scientific">Setaria viridis</name>
    <name type="common">Green bristlegrass</name>
    <name type="synonym">Setaria italica subsp. viridis</name>
    <dbReference type="NCBI Taxonomy" id="4556"/>
    <lineage>
        <taxon>Eukaryota</taxon>
        <taxon>Viridiplantae</taxon>
        <taxon>Streptophyta</taxon>
        <taxon>Embryophyta</taxon>
        <taxon>Tracheophyta</taxon>
        <taxon>Spermatophyta</taxon>
        <taxon>Magnoliopsida</taxon>
        <taxon>Liliopsida</taxon>
        <taxon>Poales</taxon>
        <taxon>Poaceae</taxon>
        <taxon>PACMAD clade</taxon>
        <taxon>Panicoideae</taxon>
        <taxon>Panicodae</taxon>
        <taxon>Paniceae</taxon>
        <taxon>Cenchrinae</taxon>
        <taxon>Setaria</taxon>
    </lineage>
</organism>